<dbReference type="Proteomes" id="UP000825729">
    <property type="component" value="Unassembled WGS sequence"/>
</dbReference>
<keyword evidence="2" id="KW-1185">Reference proteome</keyword>
<dbReference type="PANTHER" id="PTHR38398">
    <property type="entry name" value="EXPRESSED PROTEIN"/>
    <property type="match status" value="1"/>
</dbReference>
<accession>A0AAV7ECW7</accession>
<evidence type="ECO:0000313" key="1">
    <source>
        <dbReference type="EMBL" id="KAG9445945.1"/>
    </source>
</evidence>
<dbReference type="EMBL" id="JAINDJ010000005">
    <property type="protein sequence ID" value="KAG9445945.1"/>
    <property type="molecule type" value="Genomic_DNA"/>
</dbReference>
<comment type="caution">
    <text evidence="1">The sequence shown here is derived from an EMBL/GenBank/DDBJ whole genome shotgun (WGS) entry which is preliminary data.</text>
</comment>
<dbReference type="AlphaFoldDB" id="A0AAV7ECW7"/>
<dbReference type="PANTHER" id="PTHR38398:SF1">
    <property type="entry name" value="EXPRESSED PROTEIN"/>
    <property type="match status" value="1"/>
</dbReference>
<name>A0AAV7ECW7_ARIFI</name>
<reference evidence="1 2" key="1">
    <citation type="submission" date="2021-07" db="EMBL/GenBank/DDBJ databases">
        <title>The Aristolochia fimbriata genome: insights into angiosperm evolution, floral development and chemical biosynthesis.</title>
        <authorList>
            <person name="Jiao Y."/>
        </authorList>
    </citation>
    <scope>NUCLEOTIDE SEQUENCE [LARGE SCALE GENOMIC DNA]</scope>
    <source>
        <strain evidence="1">IBCAS-2021</strain>
        <tissue evidence="1">Leaf</tissue>
    </source>
</reference>
<organism evidence="1 2">
    <name type="scientific">Aristolochia fimbriata</name>
    <name type="common">White veined hardy Dutchman's pipe vine</name>
    <dbReference type="NCBI Taxonomy" id="158543"/>
    <lineage>
        <taxon>Eukaryota</taxon>
        <taxon>Viridiplantae</taxon>
        <taxon>Streptophyta</taxon>
        <taxon>Embryophyta</taxon>
        <taxon>Tracheophyta</taxon>
        <taxon>Spermatophyta</taxon>
        <taxon>Magnoliopsida</taxon>
        <taxon>Magnoliidae</taxon>
        <taxon>Piperales</taxon>
        <taxon>Aristolochiaceae</taxon>
        <taxon>Aristolochia</taxon>
    </lineage>
</organism>
<evidence type="ECO:0000313" key="2">
    <source>
        <dbReference type="Proteomes" id="UP000825729"/>
    </source>
</evidence>
<protein>
    <submittedName>
        <fullName evidence="1">Uncharacterized protein</fullName>
    </submittedName>
</protein>
<sequence length="70" mass="7721">MVSRVKKAEAIKKQQQQQQQQLELKGKAVKLQCNKGKRSKFKRSGFSGEEDATSSAILLLACLACFPSPP</sequence>
<gene>
    <name evidence="1" type="ORF">H6P81_012073</name>
</gene>
<proteinExistence type="predicted"/>